<dbReference type="PANTHER" id="PTHR43270:SF4">
    <property type="entry name" value="CARNOSINE DIPEPTIDASE 2, ISOFORM A"/>
    <property type="match status" value="1"/>
</dbReference>
<dbReference type="EMBL" id="KV453841">
    <property type="protein sequence ID" value="ODV92003.1"/>
    <property type="molecule type" value="Genomic_DNA"/>
</dbReference>
<feature type="domain" description="Peptidase M20 dimerisation" evidence="10">
    <location>
        <begin position="206"/>
        <end position="365"/>
    </location>
</feature>
<evidence type="ECO:0000256" key="7">
    <source>
        <dbReference type="PIRSR" id="PIRSR037242-2"/>
    </source>
</evidence>
<evidence type="ECO:0000256" key="1">
    <source>
        <dbReference type="ARBA" id="ARBA00006247"/>
    </source>
</evidence>
<dbReference type="PROSITE" id="PS00759">
    <property type="entry name" value="ARGE_DAPE_CPG2_2"/>
    <property type="match status" value="1"/>
</dbReference>
<dbReference type="InterPro" id="IPR051458">
    <property type="entry name" value="Cyt/Met_Dipeptidase"/>
</dbReference>
<evidence type="ECO:0000256" key="6">
    <source>
        <dbReference type="PIRSR" id="PIRSR037242-1"/>
    </source>
</evidence>
<dbReference type="Pfam" id="PF07687">
    <property type="entry name" value="M20_dimer"/>
    <property type="match status" value="1"/>
</dbReference>
<dbReference type="OrthoDB" id="7832001at2759"/>
<feature type="binding site" description="in other chain" evidence="7">
    <location>
        <position position="193"/>
    </location>
    <ligand>
        <name>substrate</name>
        <note>ligand shared between homodimeric partners</note>
    </ligand>
</feature>
<reference evidence="12" key="1">
    <citation type="submission" date="2016-02" db="EMBL/GenBank/DDBJ databases">
        <title>Comparative genomics of biotechnologically important yeasts.</title>
        <authorList>
            <consortium name="DOE Joint Genome Institute"/>
            <person name="Riley R."/>
            <person name="Haridas S."/>
            <person name="Wolfe K.H."/>
            <person name="Lopes M.R."/>
            <person name="Hittinger C.T."/>
            <person name="Goker M."/>
            <person name="Salamov A."/>
            <person name="Wisecaver J."/>
            <person name="Long T.M."/>
            <person name="Aerts A.L."/>
            <person name="Barry K."/>
            <person name="Choi C."/>
            <person name="Clum A."/>
            <person name="Coughlan A.Y."/>
            <person name="Deshpande S."/>
            <person name="Douglass A.P."/>
            <person name="Hanson S.J."/>
            <person name="Klenk H.-P."/>
            <person name="Labutti K."/>
            <person name="Lapidus A."/>
            <person name="Lindquist E."/>
            <person name="Lipzen A."/>
            <person name="Meier-Kolthoff J.P."/>
            <person name="Ohm R.A."/>
            <person name="Otillar R.P."/>
            <person name="Pangilinan J."/>
            <person name="Peng Y."/>
            <person name="Rokas A."/>
            <person name="Rosa C.A."/>
            <person name="Scheuner C."/>
            <person name="Sibirny A.A."/>
            <person name="Slot J.C."/>
            <person name="Stielow J.B."/>
            <person name="Sun H."/>
            <person name="Kurtzman C.P."/>
            <person name="Blackwell M."/>
            <person name="Jeffries T.W."/>
            <person name="Grigoriev I.V."/>
        </authorList>
    </citation>
    <scope>NUCLEOTIDE SEQUENCE [LARGE SCALE GENOMIC DNA]</scope>
    <source>
        <strain evidence="12">NRRL Y-17796</strain>
    </source>
</reference>
<evidence type="ECO:0000259" key="10">
    <source>
        <dbReference type="Pfam" id="PF07687"/>
    </source>
</evidence>
<dbReference type="Gene3D" id="3.30.70.360">
    <property type="match status" value="1"/>
</dbReference>
<evidence type="ECO:0000313" key="12">
    <source>
        <dbReference type="Proteomes" id="UP000095023"/>
    </source>
</evidence>
<keyword evidence="3 8" id="KW-0479">Metal-binding</keyword>
<dbReference type="Proteomes" id="UP000095023">
    <property type="component" value="Unassembled WGS sequence"/>
</dbReference>
<feature type="active site" evidence="6">
    <location>
        <position position="99"/>
    </location>
</feature>
<evidence type="ECO:0000256" key="9">
    <source>
        <dbReference type="PIRSR" id="PIRSR037242-4"/>
    </source>
</evidence>
<dbReference type="GO" id="GO:0006751">
    <property type="term" value="P:glutathione catabolic process"/>
    <property type="evidence" value="ECO:0007669"/>
    <property type="project" value="EnsemblFungi"/>
</dbReference>
<feature type="binding site" evidence="8">
    <location>
        <position position="443"/>
    </location>
    <ligand>
        <name>Mn(2+)</name>
        <dbReference type="ChEBI" id="CHEBI:29035"/>
        <label>1</label>
    </ligand>
</feature>
<organism evidence="11 12">
    <name type="scientific">Tortispora caseinolytica NRRL Y-17796</name>
    <dbReference type="NCBI Taxonomy" id="767744"/>
    <lineage>
        <taxon>Eukaryota</taxon>
        <taxon>Fungi</taxon>
        <taxon>Dikarya</taxon>
        <taxon>Ascomycota</taxon>
        <taxon>Saccharomycotina</taxon>
        <taxon>Trigonopsidomycetes</taxon>
        <taxon>Trigonopsidales</taxon>
        <taxon>Trigonopsidaceae</taxon>
        <taxon>Tortispora</taxon>
    </lineage>
</organism>
<name>A0A1E4TJT4_9ASCO</name>
<dbReference type="SUPFAM" id="SSF53187">
    <property type="entry name" value="Zn-dependent exopeptidases"/>
    <property type="match status" value="1"/>
</dbReference>
<proteinExistence type="inferred from homology"/>
<keyword evidence="5" id="KW-0482">Metalloprotease</keyword>
<keyword evidence="12" id="KW-1185">Reference proteome</keyword>
<feature type="active site" description="Proton acceptor" evidence="6">
    <location>
        <position position="164"/>
    </location>
</feature>
<dbReference type="GO" id="GO:0006508">
    <property type="term" value="P:proteolysis"/>
    <property type="evidence" value="ECO:0007669"/>
    <property type="project" value="UniProtKB-KW"/>
</dbReference>
<accession>A0A1E4TJT4</accession>
<feature type="binding site" evidence="7">
    <location>
        <position position="328"/>
    </location>
    <ligand>
        <name>substrate</name>
        <note>ligand shared between homodimeric partners</note>
    </ligand>
</feature>
<feature type="binding site" evidence="8">
    <location>
        <position position="130"/>
    </location>
    <ligand>
        <name>Mn(2+)</name>
        <dbReference type="ChEBI" id="CHEBI:29035"/>
        <label>1</label>
    </ligand>
</feature>
<feature type="site" description="Important for catalytic activity" evidence="9">
    <location>
        <position position="226"/>
    </location>
</feature>
<comment type="similarity">
    <text evidence="1">Belongs to the peptidase M20A family.</text>
</comment>
<feature type="binding site" evidence="8">
    <location>
        <position position="130"/>
    </location>
    <ligand>
        <name>Mn(2+)</name>
        <dbReference type="ChEBI" id="CHEBI:29035"/>
        <label>2</label>
    </ligand>
</feature>
<protein>
    <recommendedName>
        <fullName evidence="10">Peptidase M20 dimerisation domain-containing protein</fullName>
    </recommendedName>
</protein>
<feature type="binding site" evidence="7">
    <location>
        <position position="226"/>
    </location>
    <ligand>
        <name>substrate</name>
        <note>ligand shared between homodimeric partners</note>
    </ligand>
</feature>
<keyword evidence="8" id="KW-0464">Manganese</keyword>
<dbReference type="GO" id="GO:0008242">
    <property type="term" value="F:omega peptidase activity"/>
    <property type="evidence" value="ECO:0007669"/>
    <property type="project" value="EnsemblFungi"/>
</dbReference>
<feature type="binding site" evidence="8">
    <location>
        <position position="165"/>
    </location>
    <ligand>
        <name>Mn(2+)</name>
        <dbReference type="ChEBI" id="CHEBI:29035"/>
        <label>1</label>
    </ligand>
</feature>
<dbReference type="GO" id="GO:0042802">
    <property type="term" value="F:identical protein binding"/>
    <property type="evidence" value="ECO:0007669"/>
    <property type="project" value="EnsemblFungi"/>
</dbReference>
<dbReference type="InterPro" id="IPR001261">
    <property type="entry name" value="ArgE/DapE_CS"/>
</dbReference>
<dbReference type="GO" id="GO:0046872">
    <property type="term" value="F:metal ion binding"/>
    <property type="evidence" value="ECO:0007669"/>
    <property type="project" value="UniProtKB-KW"/>
</dbReference>
<keyword evidence="4" id="KW-0378">Hydrolase</keyword>
<feature type="binding site" description="in other chain" evidence="7">
    <location>
        <position position="341"/>
    </location>
    <ligand>
        <name>substrate</name>
        <note>ligand shared between homodimeric partners</note>
    </ligand>
</feature>
<comment type="cofactor">
    <cofactor evidence="8">
        <name>Mn(2+)</name>
        <dbReference type="ChEBI" id="CHEBI:29035"/>
    </cofactor>
    <text evidence="8">Binds 2 manganese ions per subunit.</text>
</comment>
<evidence type="ECO:0000313" key="11">
    <source>
        <dbReference type="EMBL" id="ODV92003.1"/>
    </source>
</evidence>
<dbReference type="PANTHER" id="PTHR43270">
    <property type="entry name" value="BETA-ALA-HIS DIPEPTIDASE"/>
    <property type="match status" value="1"/>
</dbReference>
<dbReference type="InterPro" id="IPR017153">
    <property type="entry name" value="CNDP/DUG1"/>
</dbReference>
<evidence type="ECO:0000256" key="5">
    <source>
        <dbReference type="ARBA" id="ARBA00023049"/>
    </source>
</evidence>
<keyword evidence="2" id="KW-0645">Protease</keyword>
<dbReference type="AlphaFoldDB" id="A0A1E4TJT4"/>
<evidence type="ECO:0000256" key="4">
    <source>
        <dbReference type="ARBA" id="ARBA00022801"/>
    </source>
</evidence>
<dbReference type="GO" id="GO:0005737">
    <property type="term" value="C:cytoplasm"/>
    <property type="evidence" value="ECO:0007669"/>
    <property type="project" value="EnsemblFungi"/>
</dbReference>
<feature type="binding site" description="in other chain" evidence="7">
    <location>
        <position position="415"/>
    </location>
    <ligand>
        <name>substrate</name>
        <note>ligand shared between homodimeric partners</note>
    </ligand>
</feature>
<dbReference type="InterPro" id="IPR011650">
    <property type="entry name" value="Peptidase_M20_dimer"/>
</dbReference>
<dbReference type="GO" id="GO:0070573">
    <property type="term" value="F:metallodipeptidase activity"/>
    <property type="evidence" value="ECO:0007669"/>
    <property type="project" value="EnsemblFungi"/>
</dbReference>
<dbReference type="Gene3D" id="3.40.630.10">
    <property type="entry name" value="Zn peptidases"/>
    <property type="match status" value="1"/>
</dbReference>
<feature type="binding site" evidence="8">
    <location>
        <position position="193"/>
    </location>
    <ligand>
        <name>Mn(2+)</name>
        <dbReference type="ChEBI" id="CHEBI:29035"/>
        <label>2</label>
    </ligand>
</feature>
<dbReference type="PIRSF" id="PIRSF037242">
    <property type="entry name" value="CNDP_dipeptidase"/>
    <property type="match status" value="1"/>
</dbReference>
<feature type="binding site" evidence="8">
    <location>
        <position position="97"/>
    </location>
    <ligand>
        <name>Mn(2+)</name>
        <dbReference type="ChEBI" id="CHEBI:29035"/>
        <label>2</label>
    </ligand>
</feature>
<dbReference type="Pfam" id="PF01546">
    <property type="entry name" value="Peptidase_M20"/>
    <property type="match status" value="1"/>
</dbReference>
<gene>
    <name evidence="11" type="ORF">CANCADRAFT_30276</name>
</gene>
<evidence type="ECO:0000256" key="3">
    <source>
        <dbReference type="ARBA" id="ARBA00022723"/>
    </source>
</evidence>
<evidence type="ECO:0000256" key="8">
    <source>
        <dbReference type="PIRSR" id="PIRSR037242-3"/>
    </source>
</evidence>
<sequence>MSELPKLFSKIDELKPVFIDRLSKAVAIPSVSAEPERRPKVVEMANYLSEELKKLGTIVEFRHMGKQDGFEDLQLPPIVLGKLGNDPAKKNILIYGHYDVQPAALEDGWATEPFELVEKDDVLYGRGSTDDKGPVIGWINTLQAYQEAGIDIPVNLIFCFEGMEEYGSDGLDELIEIEKDKWFKDTDAVCISDNYWLGTTHPALTYGLRGVSYYQITVSGPGADLHSGVFGGTAAEPMTDLVHLFSKLVTSDGTIQIPGVMDMVAPVTEEEDALYEKIHFSVEELQNALGSKTNLFDDKKRTLMGRWRYPSLSIHGVEGAFSTTGAKTVIPAKVKGKFSIRTVPNIEMDQLDRCVIDYIDQEAKKLNTKNTVKAECLHAGNWWLSSPNHPNYVAAAKATKEVWNVEPDYTREGGSIPVALSFEKALNKNVLLLPMGRGDDGAHSINEKLNVPNYIQGSKTLGAYLFYVAAEL</sequence>
<evidence type="ECO:0000256" key="2">
    <source>
        <dbReference type="ARBA" id="ARBA00022670"/>
    </source>
</evidence>
<feature type="binding site" description="in other chain" evidence="7">
    <location>
        <position position="443"/>
    </location>
    <ligand>
        <name>substrate</name>
        <note>ligand shared between homodimeric partners</note>
    </ligand>
</feature>
<dbReference type="InterPro" id="IPR002933">
    <property type="entry name" value="Peptidase_M20"/>
</dbReference>
<dbReference type="CDD" id="cd05676">
    <property type="entry name" value="M20_dipept_like_CNDP"/>
    <property type="match status" value="1"/>
</dbReference>